<dbReference type="EC" id="2.6.1.85" evidence="2"/>
<proteinExistence type="predicted"/>
<dbReference type="Gene3D" id="3.60.120.10">
    <property type="entry name" value="Anthranilate synthase"/>
    <property type="match status" value="1"/>
</dbReference>
<keyword evidence="2" id="KW-0808">Transferase</keyword>
<keyword evidence="2" id="KW-0032">Aminotransferase</keyword>
<accession>A0A4U9W338</accession>
<dbReference type="SUPFAM" id="SSF56322">
    <property type="entry name" value="ADC synthase"/>
    <property type="match status" value="1"/>
</dbReference>
<dbReference type="EMBL" id="CABEEZ010000127">
    <property type="protein sequence ID" value="VTR53105.1"/>
    <property type="molecule type" value="Genomic_DNA"/>
</dbReference>
<dbReference type="GO" id="GO:0046820">
    <property type="term" value="F:4-amino-4-deoxychorismate synthase activity"/>
    <property type="evidence" value="ECO:0007669"/>
    <property type="project" value="UniProtKB-EC"/>
</dbReference>
<sequence length="87" mass="9673">MNVTAPNLKSLPYTREAVLTLFAPLAQRPWAMLLHSGFAEHPHNRFDILVAEPRTTLTTYSASTEIQQGETRSNSPEEIPLCCCSNS</sequence>
<feature type="region of interest" description="Disordered" evidence="1">
    <location>
        <begin position="62"/>
        <end position="87"/>
    </location>
</feature>
<name>A0A4U9W338_SERFO</name>
<gene>
    <name evidence="2" type="primary">pabB_2</name>
    <name evidence="2" type="ORF">NCTC12965_06486</name>
</gene>
<evidence type="ECO:0000313" key="2">
    <source>
        <dbReference type="EMBL" id="VTR53105.1"/>
    </source>
</evidence>
<dbReference type="AlphaFoldDB" id="A0A4U9W338"/>
<organism evidence="2">
    <name type="scientific">Serratia fonticola</name>
    <dbReference type="NCBI Taxonomy" id="47917"/>
    <lineage>
        <taxon>Bacteria</taxon>
        <taxon>Pseudomonadati</taxon>
        <taxon>Pseudomonadota</taxon>
        <taxon>Gammaproteobacteria</taxon>
        <taxon>Enterobacterales</taxon>
        <taxon>Yersiniaceae</taxon>
        <taxon>Serratia</taxon>
    </lineage>
</organism>
<dbReference type="InterPro" id="IPR005801">
    <property type="entry name" value="ADC_synthase"/>
</dbReference>
<reference evidence="2" key="1">
    <citation type="submission" date="2019-05" db="EMBL/GenBank/DDBJ databases">
        <authorList>
            <consortium name="Pathogen Informatics"/>
        </authorList>
    </citation>
    <scope>NUCLEOTIDE SEQUENCE [LARGE SCALE GENOMIC DNA]</scope>
    <source>
        <strain evidence="2">NCTC12965</strain>
    </source>
</reference>
<protein>
    <submittedName>
        <fullName evidence="2">Para-aminobenzoate synthase component 1</fullName>
        <ecNumber evidence="2">2.6.1.85</ecNumber>
    </submittedName>
</protein>
<feature type="compositionally biased region" description="Polar residues" evidence="1">
    <location>
        <begin position="62"/>
        <end position="76"/>
    </location>
</feature>
<evidence type="ECO:0000256" key="1">
    <source>
        <dbReference type="SAM" id="MobiDB-lite"/>
    </source>
</evidence>